<accession>A0A1Z2XUH6</accession>
<reference evidence="3" key="2">
    <citation type="submission" date="2017-05" db="EMBL/GenBank/DDBJ databases">
        <title>Improved OligoMM genomes.</title>
        <authorList>
            <person name="Garzetti D."/>
        </authorList>
    </citation>
    <scope>NUCLEOTIDE SEQUENCE [LARGE SCALE GENOMIC DNA]</scope>
    <source>
        <strain evidence="3">KB18</strain>
    </source>
</reference>
<dbReference type="SUPFAM" id="SSF55136">
    <property type="entry name" value="Probable bacterial effector-binding domain"/>
    <property type="match status" value="1"/>
</dbReference>
<dbReference type="EMBL" id="CP021422">
    <property type="protein sequence ID" value="ASB42061.1"/>
    <property type="molecule type" value="Genomic_DNA"/>
</dbReference>
<dbReference type="Gene3D" id="3.20.80.10">
    <property type="entry name" value="Regulatory factor, effector binding domain"/>
    <property type="match status" value="1"/>
</dbReference>
<reference evidence="2 4" key="3">
    <citation type="submission" date="2020-11" db="EMBL/GenBank/DDBJ databases">
        <title>Closed and high quality bacterial genomes of the OMM12 community.</title>
        <authorList>
            <person name="Marbouty M."/>
            <person name="Lamy-Besnier Q."/>
            <person name="Debarbieux L."/>
            <person name="Koszul R."/>
        </authorList>
    </citation>
    <scope>NUCLEOTIDE SEQUENCE [LARGE SCALE GENOMIC DNA]</scope>
    <source>
        <strain evidence="2 4">KB18</strain>
    </source>
</reference>
<evidence type="ECO:0000313" key="3">
    <source>
        <dbReference type="Proteomes" id="UP000196710"/>
    </source>
</evidence>
<organism evidence="2 4">
    <name type="scientific">Acutalibacter muris</name>
    <dbReference type="NCBI Taxonomy" id="1796620"/>
    <lineage>
        <taxon>Bacteria</taxon>
        <taxon>Bacillati</taxon>
        <taxon>Bacillota</taxon>
        <taxon>Clostridia</taxon>
        <taxon>Eubacteriales</taxon>
        <taxon>Acutalibacteraceae</taxon>
        <taxon>Acutalibacter</taxon>
    </lineage>
</organism>
<evidence type="ECO:0000313" key="1">
    <source>
        <dbReference type="EMBL" id="ASB42061.1"/>
    </source>
</evidence>
<dbReference type="Proteomes" id="UP000196710">
    <property type="component" value="Chromosome"/>
</dbReference>
<proteinExistence type="predicted"/>
<dbReference type="EMBL" id="CP065321">
    <property type="protein sequence ID" value="QQR31330.1"/>
    <property type="molecule type" value="Genomic_DNA"/>
</dbReference>
<keyword evidence="3" id="KW-1185">Reference proteome</keyword>
<dbReference type="AlphaFoldDB" id="A0A1Z2XUH6"/>
<protein>
    <submittedName>
        <fullName evidence="1">AraC family transcriptional regulator</fullName>
    </submittedName>
    <submittedName>
        <fullName evidence="2">GyrI-like domain-containing protein</fullName>
    </submittedName>
</protein>
<name>A0A1Z2XUH6_9FIRM</name>
<gene>
    <name evidence="1" type="ORF">ADH66_16190</name>
    <name evidence="2" type="ORF">I5Q82_06570</name>
</gene>
<evidence type="ECO:0000313" key="4">
    <source>
        <dbReference type="Proteomes" id="UP000596035"/>
    </source>
</evidence>
<evidence type="ECO:0000313" key="2">
    <source>
        <dbReference type="EMBL" id="QQR31330.1"/>
    </source>
</evidence>
<sequence length="160" mass="17419">MEYKIVNKPAFSVIGRLGSTEAGEGFIARLWQQANENFPQVAPLAKKNPDGSFAGFWGLMSDMGMNFAPWEDGFTRGLYLAGVEVESGAEAPEGWVKWDAPAREYLVAPAGPEAFSLALEHIKEQGWTLSGAVYDFTDPGSGEASQYFPIDKTYGNEVSL</sequence>
<dbReference type="Proteomes" id="UP000596035">
    <property type="component" value="Chromosome"/>
</dbReference>
<dbReference type="KEGG" id="amur:ADH66_16190"/>
<reference evidence="1" key="1">
    <citation type="journal article" date="2017" name="Genome Announc.">
        <title>High-Quality Whole-Genome Sequences of the Oligo-Mouse-Microbiota Bacterial Community.</title>
        <authorList>
            <person name="Garzetti D."/>
            <person name="Brugiroux S."/>
            <person name="Bunk B."/>
            <person name="Pukall R."/>
            <person name="McCoy K.D."/>
            <person name="Macpherson A.J."/>
            <person name="Stecher B."/>
        </authorList>
    </citation>
    <scope>NUCLEOTIDE SEQUENCE</scope>
    <source>
        <strain evidence="1">KB18</strain>
    </source>
</reference>
<dbReference type="InterPro" id="IPR011256">
    <property type="entry name" value="Reg_factor_effector_dom_sf"/>
</dbReference>
<dbReference type="RefSeq" id="WP_066538716.1">
    <property type="nucleotide sequence ID" value="NZ_CP021422.1"/>
</dbReference>